<dbReference type="Proteomes" id="UP000467840">
    <property type="component" value="Chromosome 13"/>
</dbReference>
<dbReference type="GO" id="GO:0006334">
    <property type="term" value="P:nucleosome assembly"/>
    <property type="evidence" value="ECO:0007669"/>
    <property type="project" value="TreeGrafter"/>
</dbReference>
<evidence type="ECO:0000313" key="3">
    <source>
        <dbReference type="Proteomes" id="UP000467840"/>
    </source>
</evidence>
<comment type="caution">
    <text evidence="2">The sequence shown here is derived from an EMBL/GenBank/DDBJ whole genome shotgun (WGS) entry which is preliminary data.</text>
</comment>
<sequence>METDLLVEEGRGSESCNQDSESEEFYMLLQQQKYLNNLTETALRKNQPLIILNLMHEKVPLLLAEDLTGTHKSEKMCLEALSMRTFPGWLPMEISMANIQSEDQDVCGSSGKATRTHTSTAITIKGSDMPIIQKFPTVPKSQLRNKVREISDFVDNHWQVKKEILDEIGISISPAKGGIRMQNISTFFSKRCLPPAGKSINPIESSPQSSLKSDSVVEGQQAFTCSHL</sequence>
<dbReference type="PANTHER" id="PTHR15272:SF0">
    <property type="entry name" value="CHROMATIN ASSEMBLY FACTOR 1 SUBUNIT A"/>
    <property type="match status" value="1"/>
</dbReference>
<dbReference type="GO" id="GO:0033186">
    <property type="term" value="C:CAF-1 complex"/>
    <property type="evidence" value="ECO:0007669"/>
    <property type="project" value="TreeGrafter"/>
</dbReference>
<accession>A0A6A6KSN5</accession>
<feature type="domain" description="Chromatin assembly factor 1 subunit Cac1-like C-terminal" evidence="1">
    <location>
        <begin position="133"/>
        <end position="160"/>
    </location>
</feature>
<proteinExistence type="predicted"/>
<dbReference type="PANTHER" id="PTHR15272">
    <property type="entry name" value="CHROMATIN ASSEMBLY FACTOR 1 SUBUNIT A CAF-1 SUBUNIT A"/>
    <property type="match status" value="1"/>
</dbReference>
<dbReference type="InterPro" id="IPR048800">
    <property type="entry name" value="Cac1-like_C"/>
</dbReference>
<dbReference type="AlphaFoldDB" id="A0A6A6KSN5"/>
<dbReference type="GO" id="GO:0005634">
    <property type="term" value="C:nucleus"/>
    <property type="evidence" value="ECO:0007669"/>
    <property type="project" value="TreeGrafter"/>
</dbReference>
<gene>
    <name evidence="2" type="ORF">GH714_000201</name>
</gene>
<reference evidence="2 3" key="1">
    <citation type="journal article" date="2020" name="Mol. Plant">
        <title>The Chromosome-Based Rubber Tree Genome Provides New Insights into Spurge Genome Evolution and Rubber Biosynthesis.</title>
        <authorList>
            <person name="Liu J."/>
            <person name="Shi C."/>
            <person name="Shi C.C."/>
            <person name="Li W."/>
            <person name="Zhang Q.J."/>
            <person name="Zhang Y."/>
            <person name="Li K."/>
            <person name="Lu H.F."/>
            <person name="Shi C."/>
            <person name="Zhu S.T."/>
            <person name="Xiao Z.Y."/>
            <person name="Nan H."/>
            <person name="Yue Y."/>
            <person name="Zhu X.G."/>
            <person name="Wu Y."/>
            <person name="Hong X.N."/>
            <person name="Fan G.Y."/>
            <person name="Tong Y."/>
            <person name="Zhang D."/>
            <person name="Mao C.L."/>
            <person name="Liu Y.L."/>
            <person name="Hao S.J."/>
            <person name="Liu W.Q."/>
            <person name="Lv M.Q."/>
            <person name="Zhang H.B."/>
            <person name="Liu Y."/>
            <person name="Hu-Tang G.R."/>
            <person name="Wang J.P."/>
            <person name="Wang J.H."/>
            <person name="Sun Y.H."/>
            <person name="Ni S.B."/>
            <person name="Chen W.B."/>
            <person name="Zhang X.C."/>
            <person name="Jiao Y.N."/>
            <person name="Eichler E.E."/>
            <person name="Li G.H."/>
            <person name="Liu X."/>
            <person name="Gao L.Z."/>
        </authorList>
    </citation>
    <scope>NUCLEOTIDE SEQUENCE [LARGE SCALE GENOMIC DNA]</scope>
    <source>
        <strain evidence="3">cv. GT1</strain>
        <tissue evidence="2">Leaf</tissue>
    </source>
</reference>
<name>A0A6A6KSN5_HEVBR</name>
<keyword evidence="3" id="KW-1185">Reference proteome</keyword>
<dbReference type="Pfam" id="PF21796">
    <property type="entry name" value="Cac1_C"/>
    <property type="match status" value="1"/>
</dbReference>
<evidence type="ECO:0000313" key="2">
    <source>
        <dbReference type="EMBL" id="KAF2292022.1"/>
    </source>
</evidence>
<protein>
    <recommendedName>
        <fullName evidence="1">Chromatin assembly factor 1 subunit Cac1-like C-terminal domain-containing protein</fullName>
    </recommendedName>
</protein>
<organism evidence="2 3">
    <name type="scientific">Hevea brasiliensis</name>
    <name type="common">Para rubber tree</name>
    <name type="synonym">Siphonia brasiliensis</name>
    <dbReference type="NCBI Taxonomy" id="3981"/>
    <lineage>
        <taxon>Eukaryota</taxon>
        <taxon>Viridiplantae</taxon>
        <taxon>Streptophyta</taxon>
        <taxon>Embryophyta</taxon>
        <taxon>Tracheophyta</taxon>
        <taxon>Spermatophyta</taxon>
        <taxon>Magnoliopsida</taxon>
        <taxon>eudicotyledons</taxon>
        <taxon>Gunneridae</taxon>
        <taxon>Pentapetalae</taxon>
        <taxon>rosids</taxon>
        <taxon>fabids</taxon>
        <taxon>Malpighiales</taxon>
        <taxon>Euphorbiaceae</taxon>
        <taxon>Crotonoideae</taxon>
        <taxon>Micrandreae</taxon>
        <taxon>Hevea</taxon>
    </lineage>
</organism>
<evidence type="ECO:0000259" key="1">
    <source>
        <dbReference type="Pfam" id="PF21796"/>
    </source>
</evidence>
<dbReference type="EMBL" id="JAAGAX010000014">
    <property type="protein sequence ID" value="KAF2292022.1"/>
    <property type="molecule type" value="Genomic_DNA"/>
</dbReference>